<feature type="region of interest" description="Disordered" evidence="1">
    <location>
        <begin position="1"/>
        <end position="39"/>
    </location>
</feature>
<gene>
    <name evidence="2" type="ORF">E2C01_040949</name>
</gene>
<reference evidence="2 3" key="1">
    <citation type="submission" date="2019-05" db="EMBL/GenBank/DDBJ databases">
        <title>Another draft genome of Portunus trituberculatus and its Hox gene families provides insights of decapod evolution.</title>
        <authorList>
            <person name="Jeong J.-H."/>
            <person name="Song I."/>
            <person name="Kim S."/>
            <person name="Choi T."/>
            <person name="Kim D."/>
            <person name="Ryu S."/>
            <person name="Kim W."/>
        </authorList>
    </citation>
    <scope>NUCLEOTIDE SEQUENCE [LARGE SCALE GENOMIC DNA]</scope>
    <source>
        <tissue evidence="2">Muscle</tissue>
    </source>
</reference>
<dbReference type="EMBL" id="VSRR010007619">
    <property type="protein sequence ID" value="MPC47211.1"/>
    <property type="molecule type" value="Genomic_DNA"/>
</dbReference>
<sequence length="59" mass="6538">MNNKDGILGNEVPGAEPTVHPPSKQRPNQHDSQHLPNVDDVEGLWRGAVVLLAWRCEQS</sequence>
<dbReference type="AlphaFoldDB" id="A0A5B7FIR3"/>
<evidence type="ECO:0000313" key="3">
    <source>
        <dbReference type="Proteomes" id="UP000324222"/>
    </source>
</evidence>
<name>A0A5B7FIR3_PORTR</name>
<evidence type="ECO:0000313" key="2">
    <source>
        <dbReference type="EMBL" id="MPC47211.1"/>
    </source>
</evidence>
<evidence type="ECO:0000256" key="1">
    <source>
        <dbReference type="SAM" id="MobiDB-lite"/>
    </source>
</evidence>
<organism evidence="2 3">
    <name type="scientific">Portunus trituberculatus</name>
    <name type="common">Swimming crab</name>
    <name type="synonym">Neptunus trituberculatus</name>
    <dbReference type="NCBI Taxonomy" id="210409"/>
    <lineage>
        <taxon>Eukaryota</taxon>
        <taxon>Metazoa</taxon>
        <taxon>Ecdysozoa</taxon>
        <taxon>Arthropoda</taxon>
        <taxon>Crustacea</taxon>
        <taxon>Multicrustacea</taxon>
        <taxon>Malacostraca</taxon>
        <taxon>Eumalacostraca</taxon>
        <taxon>Eucarida</taxon>
        <taxon>Decapoda</taxon>
        <taxon>Pleocyemata</taxon>
        <taxon>Brachyura</taxon>
        <taxon>Eubrachyura</taxon>
        <taxon>Portunoidea</taxon>
        <taxon>Portunidae</taxon>
        <taxon>Portuninae</taxon>
        <taxon>Portunus</taxon>
    </lineage>
</organism>
<comment type="caution">
    <text evidence="2">The sequence shown here is derived from an EMBL/GenBank/DDBJ whole genome shotgun (WGS) entry which is preliminary data.</text>
</comment>
<keyword evidence="3" id="KW-1185">Reference proteome</keyword>
<accession>A0A5B7FIR3</accession>
<proteinExistence type="predicted"/>
<dbReference type="Proteomes" id="UP000324222">
    <property type="component" value="Unassembled WGS sequence"/>
</dbReference>
<protein>
    <submittedName>
        <fullName evidence="2">Uncharacterized protein</fullName>
    </submittedName>
</protein>